<evidence type="ECO:0000256" key="3">
    <source>
        <dbReference type="SAM" id="SignalP"/>
    </source>
</evidence>
<dbReference type="PANTHER" id="PTHR30483">
    <property type="entry name" value="LEUCINE-SPECIFIC-BINDING PROTEIN"/>
    <property type="match status" value="1"/>
</dbReference>
<accession>A0A7X2Z9R7</accession>
<organism evidence="5 6">
    <name type="scientific">Paenibacillus validus</name>
    <dbReference type="NCBI Taxonomy" id="44253"/>
    <lineage>
        <taxon>Bacteria</taxon>
        <taxon>Bacillati</taxon>
        <taxon>Bacillota</taxon>
        <taxon>Bacilli</taxon>
        <taxon>Bacillales</taxon>
        <taxon>Paenibacillaceae</taxon>
        <taxon>Paenibacillus</taxon>
    </lineage>
</organism>
<feature type="signal peptide" evidence="3">
    <location>
        <begin position="1"/>
        <end position="18"/>
    </location>
</feature>
<protein>
    <submittedName>
        <fullName evidence="5">ABC transporter substrate-binding protein</fullName>
    </submittedName>
</protein>
<dbReference type="InterPro" id="IPR028081">
    <property type="entry name" value="Leu-bd"/>
</dbReference>
<feature type="chain" id="PRO_5039146240" evidence="3">
    <location>
        <begin position="19"/>
        <end position="416"/>
    </location>
</feature>
<evidence type="ECO:0000259" key="4">
    <source>
        <dbReference type="Pfam" id="PF13458"/>
    </source>
</evidence>
<dbReference type="InterPro" id="IPR028082">
    <property type="entry name" value="Peripla_BP_I"/>
</dbReference>
<dbReference type="AlphaFoldDB" id="A0A7X2Z9R7"/>
<dbReference type="EMBL" id="WNZX01000006">
    <property type="protein sequence ID" value="MUG70939.1"/>
    <property type="molecule type" value="Genomic_DNA"/>
</dbReference>
<name>A0A7X2Z9R7_9BACL</name>
<dbReference type="PROSITE" id="PS51257">
    <property type="entry name" value="PROKAR_LIPOPROTEIN"/>
    <property type="match status" value="1"/>
</dbReference>
<dbReference type="RefSeq" id="WP_155614557.1">
    <property type="nucleotide sequence ID" value="NZ_JBDLZV010000001.1"/>
</dbReference>
<feature type="domain" description="Leucine-binding protein" evidence="4">
    <location>
        <begin position="32"/>
        <end position="377"/>
    </location>
</feature>
<proteinExistence type="inferred from homology"/>
<evidence type="ECO:0000256" key="1">
    <source>
        <dbReference type="ARBA" id="ARBA00010062"/>
    </source>
</evidence>
<evidence type="ECO:0000313" key="6">
    <source>
        <dbReference type="Proteomes" id="UP000450917"/>
    </source>
</evidence>
<dbReference type="Pfam" id="PF13458">
    <property type="entry name" value="Peripla_BP_6"/>
    <property type="match status" value="1"/>
</dbReference>
<evidence type="ECO:0000313" key="5">
    <source>
        <dbReference type="EMBL" id="MUG70939.1"/>
    </source>
</evidence>
<gene>
    <name evidence="5" type="ORF">GNP93_09625</name>
</gene>
<reference evidence="5 6" key="1">
    <citation type="submission" date="2019-11" db="EMBL/GenBank/DDBJ databases">
        <title>Draft genome sequences of five Paenibacillus species of dairy origin.</title>
        <authorList>
            <person name="Olajide A.M."/>
            <person name="Chen S."/>
            <person name="Lapointe G."/>
        </authorList>
    </citation>
    <scope>NUCLEOTIDE SEQUENCE [LARGE SCALE GENOMIC DNA]</scope>
    <source>
        <strain evidence="5 6">2CS3</strain>
    </source>
</reference>
<keyword evidence="6" id="KW-1185">Reference proteome</keyword>
<comment type="similarity">
    <text evidence="1">Belongs to the leucine-binding protein family.</text>
</comment>
<dbReference type="Proteomes" id="UP000450917">
    <property type="component" value="Unassembled WGS sequence"/>
</dbReference>
<evidence type="ECO:0000256" key="2">
    <source>
        <dbReference type="ARBA" id="ARBA00022729"/>
    </source>
</evidence>
<keyword evidence="2 3" id="KW-0732">Signal</keyword>
<dbReference type="InterPro" id="IPR051010">
    <property type="entry name" value="BCAA_transport"/>
</dbReference>
<dbReference type="SUPFAM" id="SSF53822">
    <property type="entry name" value="Periplasmic binding protein-like I"/>
    <property type="match status" value="1"/>
</dbReference>
<dbReference type="PANTHER" id="PTHR30483:SF6">
    <property type="entry name" value="PERIPLASMIC BINDING PROTEIN OF ABC TRANSPORTER FOR NATURAL AMINO ACIDS"/>
    <property type="match status" value="1"/>
</dbReference>
<sequence>MKKTRLVMIVALLVSVFAAGCGNSSSSSSEPTIVIGETEPLSGPLAVYGVPQNNSIKLAVKHINERGGIDVGGKKHRIELVSLDDQFNPTTALSNIKKMVEHEKIQFLVGFMSGSSVMPAFPYIKENKLPTLVGVAPDKAITATNNPYVFHVRPPSDFTGLTSGRFIGEELNVKTMAVVGTTAQGFFKDLIEGVQQGLQSTGGSITTVQGFKVGDQDITAQLTAAIATKPDAIYVGADVESAAFVYKQAKELGYKGRLLGFNGGSKAQFEKIVSADVLEGIYDMIPAEINPSDHSINGPYAQTFLDKYKAEYNVEAPPSTGYGYDLMNILAAAIEQAGTTDADAVVKALNEMPVPKEHMTMKWIPVEGKMFDKNNQAYVPNASFVWTGGDKKVHKEMNSPVQEYSEGLAKIRNASK</sequence>
<dbReference type="Gene3D" id="3.40.50.2300">
    <property type="match status" value="2"/>
</dbReference>
<comment type="caution">
    <text evidence="5">The sequence shown here is derived from an EMBL/GenBank/DDBJ whole genome shotgun (WGS) entry which is preliminary data.</text>
</comment>